<proteinExistence type="evidence at transcript level"/>
<organism evidence="1">
    <name type="scientific">Populus trichocarpa</name>
    <name type="common">Western balsam poplar</name>
    <name type="synonym">Populus balsamifera subsp. trichocarpa</name>
    <dbReference type="NCBI Taxonomy" id="3694"/>
    <lineage>
        <taxon>Eukaryota</taxon>
        <taxon>Viridiplantae</taxon>
        <taxon>Streptophyta</taxon>
        <taxon>Embryophyta</taxon>
        <taxon>Tracheophyta</taxon>
        <taxon>Spermatophyta</taxon>
        <taxon>Magnoliopsida</taxon>
        <taxon>eudicotyledons</taxon>
        <taxon>Gunneridae</taxon>
        <taxon>Pentapetalae</taxon>
        <taxon>rosids</taxon>
        <taxon>fabids</taxon>
        <taxon>Malpighiales</taxon>
        <taxon>Salicaceae</taxon>
        <taxon>Saliceae</taxon>
        <taxon>Populus</taxon>
    </lineage>
</organism>
<evidence type="ECO:0000313" key="1">
    <source>
        <dbReference type="EMBL" id="ABK92613.1"/>
    </source>
</evidence>
<reference evidence="1" key="1">
    <citation type="journal article" date="2008" name="BMC Genomics">
        <title>Analysis of 4,664 high-quality sequence-finished poplar full-length cDNA clones and their utility for the discovery of genes responding to insect feeding.</title>
        <authorList>
            <person name="Ralph S.G."/>
            <person name="Chun H.J."/>
            <person name="Cooper D."/>
            <person name="Kirkpatrick R."/>
            <person name="Kolosova N."/>
            <person name="Gunter L."/>
            <person name="Tuskan G.A."/>
            <person name="Douglas C.J."/>
            <person name="Holt R.A."/>
            <person name="Jones S.J."/>
            <person name="Marra M.A."/>
            <person name="Bohlmann J."/>
        </authorList>
    </citation>
    <scope>NUCLEOTIDE SEQUENCE</scope>
    <source>
        <tissue evidence="1">Outer xylem</tissue>
    </source>
</reference>
<dbReference type="EMBL" id="EF144370">
    <property type="protein sequence ID" value="ABK92613.1"/>
    <property type="molecule type" value="mRNA"/>
</dbReference>
<accession>A9P8B0</accession>
<sequence length="43" mass="4480">MVGSSKIGAGAWDMMSGCLVGLPGFCFSSRTRGIAALYSFLSF</sequence>
<name>A9P8B0_POPTR</name>
<dbReference type="AlphaFoldDB" id="A9P8B0"/>
<protein>
    <submittedName>
        <fullName evidence="1">Uncharacterized protein</fullName>
    </submittedName>
</protein>